<organism evidence="1 2">
    <name type="scientific">Romanomermis culicivorax</name>
    <name type="common">Nematode worm</name>
    <dbReference type="NCBI Taxonomy" id="13658"/>
    <lineage>
        <taxon>Eukaryota</taxon>
        <taxon>Metazoa</taxon>
        <taxon>Ecdysozoa</taxon>
        <taxon>Nematoda</taxon>
        <taxon>Enoplea</taxon>
        <taxon>Dorylaimia</taxon>
        <taxon>Mermithida</taxon>
        <taxon>Mermithoidea</taxon>
        <taxon>Mermithidae</taxon>
        <taxon>Romanomermis</taxon>
    </lineage>
</organism>
<dbReference type="Proteomes" id="UP000887565">
    <property type="component" value="Unplaced"/>
</dbReference>
<accession>A0A915IEI6</accession>
<evidence type="ECO:0000313" key="2">
    <source>
        <dbReference type="WBParaSite" id="nRc.2.0.1.t12589-RA"/>
    </source>
</evidence>
<proteinExistence type="predicted"/>
<keyword evidence="1" id="KW-1185">Reference proteome</keyword>
<protein>
    <submittedName>
        <fullName evidence="2">Uncharacterized protein</fullName>
    </submittedName>
</protein>
<dbReference type="WBParaSite" id="nRc.2.0.1.t12589-RA">
    <property type="protein sequence ID" value="nRc.2.0.1.t12589-RA"/>
    <property type="gene ID" value="nRc.2.0.1.g12589"/>
</dbReference>
<evidence type="ECO:0000313" key="1">
    <source>
        <dbReference type="Proteomes" id="UP000887565"/>
    </source>
</evidence>
<sequence>LENIVRHEYYPYAKKVHEPEEVDDHLQTDRVATAGLENHKAKVTVDRFPQNCSYPFRPKVDLQAERFKLLAIRSVPSKKASPNSDALKTCGSCHMPRDFTYGRPDLTSKRPVAENLPSADADILMADTIGKNPYKS</sequence>
<dbReference type="AlphaFoldDB" id="A0A915IEI6"/>
<name>A0A915IEI6_ROMCU</name>
<reference evidence="2" key="1">
    <citation type="submission" date="2022-11" db="UniProtKB">
        <authorList>
            <consortium name="WormBaseParasite"/>
        </authorList>
    </citation>
    <scope>IDENTIFICATION</scope>
</reference>